<sequence>MKASLKNFNILLLIVLPALITGGLLISAGNLTDGLRLGFLSLPGTIFLILAIIKQKKYWHVLTVIWWFIFWLDALLRSSTWFLFNSDNEAYFIIEAVANTNQQEILEFFELHLASLILVLSSLTFLTVSYSYAVFKYLSANDLLQVWNQRFYRIFIIFLILLTITSYLMKPSRKVHPVVFWQDYYSKIQNFKDRIKQHKAVHQQWDLSAKQNLVLTEQAKGKQTHVLVLSESITSLNYGVCGYPRDTTPELSKRLDQLKVFCNAFSPAPSTINALRVLLTESPASEHDKYSPESVLAYARAAGYKIYWISNQDDVYLSSLFGSYTDKAIYKNRRSGRSSSSLDENLLPDYQQALADPEPKKLIILHLIGAHPNYQERYPAAFNRFTSTSNDAVETDLKNRDIDPWIRSLRNDYDNAVLYEDSLLAKFLDELQADHVPDFRSFMVVSDHGNEVGHEIDYAGHSPNTKAGYQVPVIMWYDHIPSTGVDKTRTLNTAELDDNLMHIMGLKEKSAPKRTYWLDGNYQFSPEENWPYWKHRPS</sequence>
<dbReference type="GO" id="GO:0016740">
    <property type="term" value="F:transferase activity"/>
    <property type="evidence" value="ECO:0007669"/>
    <property type="project" value="UniProtKB-KW"/>
</dbReference>
<gene>
    <name evidence="9" type="ORF">QTA56_07785</name>
</gene>
<keyword evidence="4 7" id="KW-0812">Transmembrane</keyword>
<proteinExistence type="predicted"/>
<comment type="subcellular location">
    <subcellularLocation>
        <location evidence="1">Cell membrane</location>
        <topology evidence="1">Multi-pass membrane protein</topology>
    </subcellularLocation>
</comment>
<evidence type="ECO:0000313" key="10">
    <source>
        <dbReference type="Proteomes" id="UP001168524"/>
    </source>
</evidence>
<reference evidence="9" key="1">
    <citation type="submission" date="2023-06" db="EMBL/GenBank/DDBJ databases">
        <title>Two novel species of Acinetobacter isolated from motorbike repairing workshop in Vietnam.</title>
        <authorList>
            <person name="Le N.T.T."/>
        </authorList>
    </citation>
    <scope>NUCLEOTIDE SEQUENCE</scope>
    <source>
        <strain evidence="9">VNH17</strain>
    </source>
</reference>
<keyword evidence="2" id="KW-1003">Cell membrane</keyword>
<dbReference type="Pfam" id="PF00884">
    <property type="entry name" value="Sulfatase"/>
    <property type="match status" value="1"/>
</dbReference>
<dbReference type="EMBL" id="JAUDZE010000002">
    <property type="protein sequence ID" value="MDN0014137.1"/>
    <property type="molecule type" value="Genomic_DNA"/>
</dbReference>
<feature type="transmembrane region" description="Helical" evidence="7">
    <location>
        <begin position="7"/>
        <end position="28"/>
    </location>
</feature>
<evidence type="ECO:0000256" key="2">
    <source>
        <dbReference type="ARBA" id="ARBA00022475"/>
    </source>
</evidence>
<evidence type="ECO:0000256" key="1">
    <source>
        <dbReference type="ARBA" id="ARBA00004651"/>
    </source>
</evidence>
<evidence type="ECO:0000259" key="8">
    <source>
        <dbReference type="Pfam" id="PF00884"/>
    </source>
</evidence>
<dbReference type="CDD" id="cd16017">
    <property type="entry name" value="LptA"/>
    <property type="match status" value="1"/>
</dbReference>
<evidence type="ECO:0000256" key="5">
    <source>
        <dbReference type="ARBA" id="ARBA00022989"/>
    </source>
</evidence>
<organism evidence="9 10">
    <name type="scientific">Acinetobacter thutiue</name>
    <dbReference type="NCBI Taxonomy" id="2998078"/>
    <lineage>
        <taxon>Bacteria</taxon>
        <taxon>Pseudomonadati</taxon>
        <taxon>Pseudomonadota</taxon>
        <taxon>Gammaproteobacteria</taxon>
        <taxon>Moraxellales</taxon>
        <taxon>Moraxellaceae</taxon>
        <taxon>Acinetobacter</taxon>
    </lineage>
</organism>
<keyword evidence="6 7" id="KW-0472">Membrane</keyword>
<evidence type="ECO:0000256" key="3">
    <source>
        <dbReference type="ARBA" id="ARBA00022679"/>
    </source>
</evidence>
<dbReference type="SUPFAM" id="SSF53649">
    <property type="entry name" value="Alkaline phosphatase-like"/>
    <property type="match status" value="1"/>
</dbReference>
<keyword evidence="5 7" id="KW-1133">Transmembrane helix</keyword>
<evidence type="ECO:0000256" key="6">
    <source>
        <dbReference type="ARBA" id="ARBA00023136"/>
    </source>
</evidence>
<keyword evidence="3 9" id="KW-0808">Transferase</keyword>
<dbReference type="InterPro" id="IPR040423">
    <property type="entry name" value="PEA_transferase"/>
</dbReference>
<evidence type="ECO:0000256" key="7">
    <source>
        <dbReference type="SAM" id="Phobius"/>
    </source>
</evidence>
<evidence type="ECO:0000256" key="4">
    <source>
        <dbReference type="ARBA" id="ARBA00022692"/>
    </source>
</evidence>
<feature type="transmembrane region" description="Helical" evidence="7">
    <location>
        <begin position="151"/>
        <end position="169"/>
    </location>
</feature>
<dbReference type="InterPro" id="IPR058130">
    <property type="entry name" value="PEA_transf_C"/>
</dbReference>
<keyword evidence="10" id="KW-1185">Reference proteome</keyword>
<feature type="transmembrane region" description="Helical" evidence="7">
    <location>
        <begin position="34"/>
        <end position="53"/>
    </location>
</feature>
<dbReference type="InterPro" id="IPR017850">
    <property type="entry name" value="Alkaline_phosphatase_core_sf"/>
</dbReference>
<name>A0ABT7WN78_9GAMM</name>
<dbReference type="InterPro" id="IPR000917">
    <property type="entry name" value="Sulfatase_N"/>
</dbReference>
<dbReference type="PANTHER" id="PTHR30443:SF2">
    <property type="entry name" value="PHOSPHOETHANOLAMINE TRANSFERASE EPTC"/>
    <property type="match status" value="1"/>
</dbReference>
<evidence type="ECO:0000313" key="9">
    <source>
        <dbReference type="EMBL" id="MDN0014137.1"/>
    </source>
</evidence>
<feature type="transmembrane region" description="Helical" evidence="7">
    <location>
        <begin position="116"/>
        <end position="139"/>
    </location>
</feature>
<dbReference type="Proteomes" id="UP001168524">
    <property type="component" value="Unassembled WGS sequence"/>
</dbReference>
<accession>A0ABT7WN78</accession>
<dbReference type="RefSeq" id="WP_267980362.1">
    <property type="nucleotide sequence ID" value="NZ_JAPQKF010000002.1"/>
</dbReference>
<dbReference type="Gene3D" id="3.40.720.10">
    <property type="entry name" value="Alkaline Phosphatase, subunit A"/>
    <property type="match status" value="1"/>
</dbReference>
<dbReference type="PANTHER" id="PTHR30443">
    <property type="entry name" value="INNER MEMBRANE PROTEIN"/>
    <property type="match status" value="1"/>
</dbReference>
<protein>
    <submittedName>
        <fullName evidence="9">Phosphoethanolamine transferase</fullName>
    </submittedName>
</protein>
<feature type="domain" description="Sulfatase N-terminal" evidence="8">
    <location>
        <begin position="224"/>
        <end position="489"/>
    </location>
</feature>
<comment type="caution">
    <text evidence="9">The sequence shown here is derived from an EMBL/GenBank/DDBJ whole genome shotgun (WGS) entry which is preliminary data.</text>
</comment>